<dbReference type="Proteomes" id="UP001497516">
    <property type="component" value="Chromosome 9"/>
</dbReference>
<reference evidence="2 3" key="1">
    <citation type="submission" date="2024-04" db="EMBL/GenBank/DDBJ databases">
        <authorList>
            <person name="Fracassetti M."/>
        </authorList>
    </citation>
    <scope>NUCLEOTIDE SEQUENCE [LARGE SCALE GENOMIC DNA]</scope>
</reference>
<dbReference type="EMBL" id="OZ034822">
    <property type="protein sequence ID" value="CAL1412677.1"/>
    <property type="molecule type" value="Genomic_DNA"/>
</dbReference>
<keyword evidence="3" id="KW-1185">Reference proteome</keyword>
<name>A0AAV2GQR5_9ROSI</name>
<proteinExistence type="predicted"/>
<feature type="compositionally biased region" description="Basic and acidic residues" evidence="1">
    <location>
        <begin position="1"/>
        <end position="24"/>
    </location>
</feature>
<feature type="region of interest" description="Disordered" evidence="1">
    <location>
        <begin position="1"/>
        <end position="77"/>
    </location>
</feature>
<gene>
    <name evidence="2" type="ORF">LTRI10_LOCUS51953</name>
</gene>
<feature type="compositionally biased region" description="Polar residues" evidence="1">
    <location>
        <begin position="58"/>
        <end position="77"/>
    </location>
</feature>
<evidence type="ECO:0000313" key="2">
    <source>
        <dbReference type="EMBL" id="CAL1412677.1"/>
    </source>
</evidence>
<organism evidence="2 3">
    <name type="scientific">Linum trigynum</name>
    <dbReference type="NCBI Taxonomy" id="586398"/>
    <lineage>
        <taxon>Eukaryota</taxon>
        <taxon>Viridiplantae</taxon>
        <taxon>Streptophyta</taxon>
        <taxon>Embryophyta</taxon>
        <taxon>Tracheophyta</taxon>
        <taxon>Spermatophyta</taxon>
        <taxon>Magnoliopsida</taxon>
        <taxon>eudicotyledons</taxon>
        <taxon>Gunneridae</taxon>
        <taxon>Pentapetalae</taxon>
        <taxon>rosids</taxon>
        <taxon>fabids</taxon>
        <taxon>Malpighiales</taxon>
        <taxon>Linaceae</taxon>
        <taxon>Linum</taxon>
    </lineage>
</organism>
<sequence length="77" mass="8968">MMKQESEKRKLPPAEDDSGRDWLGRTKIRTTPTFTKLQPKRSHTDRKVTTVEGKRDMQQNMKQRSNPNSRQTVAKGI</sequence>
<evidence type="ECO:0000256" key="1">
    <source>
        <dbReference type="SAM" id="MobiDB-lite"/>
    </source>
</evidence>
<accession>A0AAV2GQR5</accession>
<feature type="compositionally biased region" description="Basic and acidic residues" evidence="1">
    <location>
        <begin position="45"/>
        <end position="57"/>
    </location>
</feature>
<evidence type="ECO:0000313" key="3">
    <source>
        <dbReference type="Proteomes" id="UP001497516"/>
    </source>
</evidence>
<protein>
    <submittedName>
        <fullName evidence="2">Uncharacterized protein</fullName>
    </submittedName>
</protein>
<dbReference type="AlphaFoldDB" id="A0AAV2GQR5"/>